<sequence>MHDVTAHTLGKVQFALVDNEGTIYCSPSSPYIGVQASNKRSPSHLVLVQCRHLCPGLFPFLIALYPKPISVCPYVYHFSFVSLEVLLPCMSSVFQFSSLLCLRSG</sequence>
<reference evidence="1 2" key="1">
    <citation type="journal article" date="2021" name="Elife">
        <title>Chloroplast acquisition without the gene transfer in kleptoplastic sea slugs, Plakobranchus ocellatus.</title>
        <authorList>
            <person name="Maeda T."/>
            <person name="Takahashi S."/>
            <person name="Yoshida T."/>
            <person name="Shimamura S."/>
            <person name="Takaki Y."/>
            <person name="Nagai Y."/>
            <person name="Toyoda A."/>
            <person name="Suzuki Y."/>
            <person name="Arimoto A."/>
            <person name="Ishii H."/>
            <person name="Satoh N."/>
            <person name="Nishiyama T."/>
            <person name="Hasebe M."/>
            <person name="Maruyama T."/>
            <person name="Minagawa J."/>
            <person name="Obokata J."/>
            <person name="Shigenobu S."/>
        </authorList>
    </citation>
    <scope>NUCLEOTIDE SEQUENCE [LARGE SCALE GENOMIC DNA]</scope>
</reference>
<protein>
    <submittedName>
        <fullName evidence="1">Uncharacterized protein</fullName>
    </submittedName>
</protein>
<gene>
    <name evidence="1" type="ORF">PoB_000193500</name>
</gene>
<keyword evidence="2" id="KW-1185">Reference proteome</keyword>
<evidence type="ECO:0000313" key="1">
    <source>
        <dbReference type="EMBL" id="GFN75429.1"/>
    </source>
</evidence>
<organism evidence="1 2">
    <name type="scientific">Plakobranchus ocellatus</name>
    <dbReference type="NCBI Taxonomy" id="259542"/>
    <lineage>
        <taxon>Eukaryota</taxon>
        <taxon>Metazoa</taxon>
        <taxon>Spiralia</taxon>
        <taxon>Lophotrochozoa</taxon>
        <taxon>Mollusca</taxon>
        <taxon>Gastropoda</taxon>
        <taxon>Heterobranchia</taxon>
        <taxon>Euthyneura</taxon>
        <taxon>Panpulmonata</taxon>
        <taxon>Sacoglossa</taxon>
        <taxon>Placobranchoidea</taxon>
        <taxon>Plakobranchidae</taxon>
        <taxon>Plakobranchus</taxon>
    </lineage>
</organism>
<accession>A0AAV3XYE8</accession>
<evidence type="ECO:0000313" key="2">
    <source>
        <dbReference type="Proteomes" id="UP000735302"/>
    </source>
</evidence>
<dbReference type="EMBL" id="BLXT01000264">
    <property type="protein sequence ID" value="GFN75429.1"/>
    <property type="molecule type" value="Genomic_DNA"/>
</dbReference>
<comment type="caution">
    <text evidence="1">The sequence shown here is derived from an EMBL/GenBank/DDBJ whole genome shotgun (WGS) entry which is preliminary data.</text>
</comment>
<dbReference type="Proteomes" id="UP000735302">
    <property type="component" value="Unassembled WGS sequence"/>
</dbReference>
<name>A0AAV3XYE8_9GAST</name>
<dbReference type="AlphaFoldDB" id="A0AAV3XYE8"/>
<proteinExistence type="predicted"/>